<organism evidence="10">
    <name type="scientific">Darwinula stevensoni</name>
    <dbReference type="NCBI Taxonomy" id="69355"/>
    <lineage>
        <taxon>Eukaryota</taxon>
        <taxon>Metazoa</taxon>
        <taxon>Ecdysozoa</taxon>
        <taxon>Arthropoda</taxon>
        <taxon>Crustacea</taxon>
        <taxon>Oligostraca</taxon>
        <taxon>Ostracoda</taxon>
        <taxon>Podocopa</taxon>
        <taxon>Podocopida</taxon>
        <taxon>Darwinulocopina</taxon>
        <taxon>Darwinuloidea</taxon>
        <taxon>Darwinulidae</taxon>
        <taxon>Darwinula</taxon>
    </lineage>
</organism>
<dbReference type="InterPro" id="IPR011600">
    <property type="entry name" value="Pept_C14_caspase"/>
</dbReference>
<dbReference type="InterPro" id="IPR001315">
    <property type="entry name" value="CARD"/>
</dbReference>
<evidence type="ECO:0000256" key="7">
    <source>
        <dbReference type="SAM" id="MobiDB-lite"/>
    </source>
</evidence>
<dbReference type="AlphaFoldDB" id="A0A7R8XF04"/>
<dbReference type="InterPro" id="IPR002398">
    <property type="entry name" value="Pept_C14"/>
</dbReference>
<evidence type="ECO:0000313" key="10">
    <source>
        <dbReference type="EMBL" id="CAD7248396.1"/>
    </source>
</evidence>
<keyword evidence="11" id="KW-1185">Reference proteome</keyword>
<dbReference type="SUPFAM" id="SSF52129">
    <property type="entry name" value="Caspase-like"/>
    <property type="match status" value="1"/>
</dbReference>
<dbReference type="PROSITE" id="PS50208">
    <property type="entry name" value="CASPASE_P20"/>
    <property type="match status" value="1"/>
</dbReference>
<keyword evidence="4" id="KW-0378">Hydrolase</keyword>
<evidence type="ECO:0000256" key="1">
    <source>
        <dbReference type="ARBA" id="ARBA00010134"/>
    </source>
</evidence>
<feature type="compositionally biased region" description="Polar residues" evidence="7">
    <location>
        <begin position="113"/>
        <end position="131"/>
    </location>
</feature>
<dbReference type="Gene3D" id="1.10.533.10">
    <property type="entry name" value="Death Domain, Fas"/>
    <property type="match status" value="1"/>
</dbReference>
<evidence type="ECO:0000256" key="3">
    <source>
        <dbReference type="ARBA" id="ARBA00022703"/>
    </source>
</evidence>
<dbReference type="SUPFAM" id="SSF47986">
    <property type="entry name" value="DEATH domain"/>
    <property type="match status" value="1"/>
</dbReference>
<dbReference type="InterPro" id="IPR029030">
    <property type="entry name" value="Caspase-like_dom_sf"/>
</dbReference>
<evidence type="ECO:0000256" key="5">
    <source>
        <dbReference type="ARBA" id="ARBA00022807"/>
    </source>
</evidence>
<dbReference type="GO" id="GO:0006915">
    <property type="term" value="P:apoptotic process"/>
    <property type="evidence" value="ECO:0007669"/>
    <property type="project" value="UniProtKB-KW"/>
</dbReference>
<dbReference type="EMBL" id="LR901343">
    <property type="protein sequence ID" value="CAD7248396.1"/>
    <property type="molecule type" value="Genomic_DNA"/>
</dbReference>
<dbReference type="PANTHER" id="PTHR47901:SF8">
    <property type="entry name" value="CASPASE-3"/>
    <property type="match status" value="1"/>
</dbReference>
<dbReference type="PRINTS" id="PR00376">
    <property type="entry name" value="IL1BCENZYME"/>
</dbReference>
<accession>A0A7R8XF04</accession>
<sequence length="238" mass="27017">MTTHSQAISNVLAEYKNTFQWHTELEDILLCLKTKGIIHDDEYHEMVEETRERRKKQTLFLLRVIPTRGDNAFPALLQCLMEKYSDLVQALLTSLESRDRPYAMELRRRFQEVDSSSQPCQRQPGSYSAETVTERPRKDEDARGRAAGNAQGRSVILSTPISVGITSNPRGPPDAYKMSANPRGKALVISNSDFHGSMNDRPGTDIDAVKIRYLFEKLHFSVDVEEDLTRQVSRCGCP</sequence>
<dbReference type="GO" id="GO:0042981">
    <property type="term" value="P:regulation of apoptotic process"/>
    <property type="evidence" value="ECO:0007669"/>
    <property type="project" value="InterPro"/>
</dbReference>
<evidence type="ECO:0000259" key="8">
    <source>
        <dbReference type="PROSITE" id="PS50208"/>
    </source>
</evidence>
<dbReference type="OrthoDB" id="6097640at2759"/>
<dbReference type="Pfam" id="PF00656">
    <property type="entry name" value="Peptidase_C14"/>
    <property type="match status" value="1"/>
</dbReference>
<dbReference type="GO" id="GO:0004197">
    <property type="term" value="F:cysteine-type endopeptidase activity"/>
    <property type="evidence" value="ECO:0007669"/>
    <property type="project" value="InterPro"/>
</dbReference>
<dbReference type="GO" id="GO:0006508">
    <property type="term" value="P:proteolysis"/>
    <property type="evidence" value="ECO:0007669"/>
    <property type="project" value="UniProtKB-KW"/>
</dbReference>
<dbReference type="InterPro" id="IPR015917">
    <property type="entry name" value="Pept_C14A"/>
</dbReference>
<feature type="domain" description="Caspase family p20" evidence="8">
    <location>
        <begin position="182"/>
        <end position="231"/>
    </location>
</feature>
<dbReference type="InterPro" id="IPR011029">
    <property type="entry name" value="DEATH-like_dom_sf"/>
</dbReference>
<dbReference type="Gene3D" id="3.40.50.1460">
    <property type="match status" value="1"/>
</dbReference>
<dbReference type="PROSITE" id="PS50209">
    <property type="entry name" value="CARD"/>
    <property type="match status" value="1"/>
</dbReference>
<evidence type="ECO:0000256" key="4">
    <source>
        <dbReference type="ARBA" id="ARBA00022801"/>
    </source>
</evidence>
<feature type="domain" description="CARD" evidence="9">
    <location>
        <begin position="1"/>
        <end position="95"/>
    </location>
</feature>
<keyword evidence="2" id="KW-0645">Protease</keyword>
<dbReference type="EMBL" id="CAJPEV010001826">
    <property type="protein sequence ID" value="CAG0894501.1"/>
    <property type="molecule type" value="Genomic_DNA"/>
</dbReference>
<feature type="region of interest" description="Disordered" evidence="7">
    <location>
        <begin position="110"/>
        <end position="151"/>
    </location>
</feature>
<evidence type="ECO:0000259" key="9">
    <source>
        <dbReference type="PROSITE" id="PS50209"/>
    </source>
</evidence>
<evidence type="ECO:0000313" key="11">
    <source>
        <dbReference type="Proteomes" id="UP000677054"/>
    </source>
</evidence>
<comment type="similarity">
    <text evidence="1">Belongs to the peptidase C14A family.</text>
</comment>
<reference evidence="10" key="1">
    <citation type="submission" date="2020-11" db="EMBL/GenBank/DDBJ databases">
        <authorList>
            <person name="Tran Van P."/>
        </authorList>
    </citation>
    <scope>NUCLEOTIDE SEQUENCE</scope>
</reference>
<keyword evidence="5" id="KW-0788">Thiol protease</keyword>
<name>A0A7R8XF04_9CRUS</name>
<keyword evidence="6" id="KW-0865">Zymogen</keyword>
<dbReference type="Pfam" id="PF00619">
    <property type="entry name" value="CARD"/>
    <property type="match status" value="1"/>
</dbReference>
<proteinExistence type="inferred from homology"/>
<dbReference type="CDD" id="cd01671">
    <property type="entry name" value="CARD"/>
    <property type="match status" value="1"/>
</dbReference>
<dbReference type="InterPro" id="IPR001309">
    <property type="entry name" value="Pept_C14_p20"/>
</dbReference>
<evidence type="ECO:0000256" key="6">
    <source>
        <dbReference type="ARBA" id="ARBA00023145"/>
    </source>
</evidence>
<gene>
    <name evidence="10" type="ORF">DSTB1V02_LOCUS8209</name>
</gene>
<dbReference type="PANTHER" id="PTHR47901">
    <property type="entry name" value="CASPASE RECRUITMENT DOMAIN-CONTAINING PROTEIN 18"/>
    <property type="match status" value="1"/>
</dbReference>
<protein>
    <recommendedName>
        <fullName evidence="12">CARD domain-containing protein</fullName>
    </recommendedName>
</protein>
<evidence type="ECO:0008006" key="12">
    <source>
        <dbReference type="Google" id="ProtNLM"/>
    </source>
</evidence>
<feature type="compositionally biased region" description="Basic and acidic residues" evidence="7">
    <location>
        <begin position="132"/>
        <end position="144"/>
    </location>
</feature>
<evidence type="ECO:0000256" key="2">
    <source>
        <dbReference type="ARBA" id="ARBA00022670"/>
    </source>
</evidence>
<keyword evidence="3" id="KW-0053">Apoptosis</keyword>
<dbReference type="Proteomes" id="UP000677054">
    <property type="component" value="Unassembled WGS sequence"/>
</dbReference>